<dbReference type="SMART" id="SM00487">
    <property type="entry name" value="DEXDc"/>
    <property type="match status" value="1"/>
</dbReference>
<dbReference type="InterPro" id="IPR027417">
    <property type="entry name" value="P-loop_NTPase"/>
</dbReference>
<feature type="compositionally biased region" description="Basic residues" evidence="5">
    <location>
        <begin position="385"/>
        <end position="394"/>
    </location>
</feature>
<dbReference type="InterPro" id="IPR014001">
    <property type="entry name" value="Helicase_ATP-bd"/>
</dbReference>
<keyword evidence="2" id="KW-0378">Hydrolase</keyword>
<dbReference type="Pfam" id="PF00271">
    <property type="entry name" value="Helicase_C"/>
    <property type="match status" value="1"/>
</dbReference>
<dbReference type="PANTHER" id="PTHR47963">
    <property type="entry name" value="DEAD-BOX ATP-DEPENDENT RNA HELICASE 47, MITOCHONDRIAL"/>
    <property type="match status" value="1"/>
</dbReference>
<dbReference type="Gene3D" id="3.40.50.300">
    <property type="entry name" value="P-loop containing nucleotide triphosphate hydrolases"/>
    <property type="match status" value="2"/>
</dbReference>
<dbReference type="PROSITE" id="PS51192">
    <property type="entry name" value="HELICASE_ATP_BIND_1"/>
    <property type="match status" value="1"/>
</dbReference>
<dbReference type="Pfam" id="PF00270">
    <property type="entry name" value="DEAD"/>
    <property type="match status" value="1"/>
</dbReference>
<feature type="compositionally biased region" description="Basic and acidic residues" evidence="5">
    <location>
        <begin position="395"/>
        <end position="405"/>
    </location>
</feature>
<evidence type="ECO:0000256" key="4">
    <source>
        <dbReference type="ARBA" id="ARBA00022840"/>
    </source>
</evidence>
<keyword evidence="4" id="KW-0067">ATP-binding</keyword>
<dbReference type="SMART" id="SM00490">
    <property type="entry name" value="HELICc"/>
    <property type="match status" value="1"/>
</dbReference>
<dbReference type="GO" id="GO:0005840">
    <property type="term" value="C:ribosome"/>
    <property type="evidence" value="ECO:0007669"/>
    <property type="project" value="TreeGrafter"/>
</dbReference>
<name>A0A0R1LXW0_9LACO</name>
<dbReference type="Proteomes" id="UP000051621">
    <property type="component" value="Unassembled WGS sequence"/>
</dbReference>
<reference evidence="8 9" key="1">
    <citation type="journal article" date="2015" name="Genome Announc.">
        <title>Expanding the biotechnology potential of lactobacilli through comparative genomics of 213 strains and associated genera.</title>
        <authorList>
            <person name="Sun Z."/>
            <person name="Harris H.M."/>
            <person name="McCann A."/>
            <person name="Guo C."/>
            <person name="Argimon S."/>
            <person name="Zhang W."/>
            <person name="Yang X."/>
            <person name="Jeffery I.B."/>
            <person name="Cooney J.C."/>
            <person name="Kagawa T.F."/>
            <person name="Liu W."/>
            <person name="Song Y."/>
            <person name="Salvetti E."/>
            <person name="Wrobel A."/>
            <person name="Rasinkangas P."/>
            <person name="Parkhill J."/>
            <person name="Rea M.C."/>
            <person name="O'Sullivan O."/>
            <person name="Ritari J."/>
            <person name="Douillard F.P."/>
            <person name="Paul Ross R."/>
            <person name="Yang R."/>
            <person name="Briner A.E."/>
            <person name="Felis G.E."/>
            <person name="de Vos W.M."/>
            <person name="Barrangou R."/>
            <person name="Klaenhammer T.R."/>
            <person name="Caufield P.W."/>
            <person name="Cui Y."/>
            <person name="Zhang H."/>
            <person name="O'Toole P.W."/>
        </authorList>
    </citation>
    <scope>NUCLEOTIDE SEQUENCE [LARGE SCALE GENOMIC DNA]</scope>
    <source>
        <strain evidence="8 9">DSM 19910</strain>
    </source>
</reference>
<keyword evidence="9" id="KW-1185">Reference proteome</keyword>
<evidence type="ECO:0000256" key="3">
    <source>
        <dbReference type="ARBA" id="ARBA00022806"/>
    </source>
</evidence>
<dbReference type="InterPro" id="IPR050547">
    <property type="entry name" value="DEAD_box_RNA_helicases"/>
</dbReference>
<dbReference type="PANTHER" id="PTHR47963:SF7">
    <property type="entry name" value="ATP-DEPENDENT RNA HELICASE YFML-RELATED"/>
    <property type="match status" value="1"/>
</dbReference>
<dbReference type="SUPFAM" id="SSF52540">
    <property type="entry name" value="P-loop containing nucleoside triphosphate hydrolases"/>
    <property type="match status" value="1"/>
</dbReference>
<accession>A0A0R1LXW0</accession>
<dbReference type="InterPro" id="IPR044742">
    <property type="entry name" value="DEAD/DEAH_RhlB"/>
</dbReference>
<protein>
    <submittedName>
        <fullName evidence="8">ATP-dependent RNA helicase</fullName>
    </submittedName>
</protein>
<keyword evidence="3 8" id="KW-0347">Helicase</keyword>
<proteinExistence type="predicted"/>
<dbReference type="GO" id="GO:0005829">
    <property type="term" value="C:cytosol"/>
    <property type="evidence" value="ECO:0007669"/>
    <property type="project" value="TreeGrafter"/>
</dbReference>
<keyword evidence="1" id="KW-0547">Nucleotide-binding</keyword>
<gene>
    <name evidence="8" type="ORF">FC81_GL000050</name>
</gene>
<sequence length="432" mass="48739">MNPKLETFFKEQGFTKLSPIQEKTYPLLSTGHNILGLAPTGSGKTLAYTIPLIEQVTGGAGTQLMIVAPSQELAAQLTDVVRKWAKVLELKTVALIGGANVRRQIEKLKKHPEIVVGTPGRMLELTEAKKLKLHKLRAVVLDETDELLTDETLVSCRELISHGPARVQLSFFSATKTVIMNELPRWFGVEVKEVDVRSSDRTQGQVTHYLLETPVRKRVDTLRKLAHLNDFYALVFFKQVATIQAAAEKLHYLGVKAAVLDGQQRQVQREQALRDLRQRKVSLLLTTDVAARGLDIEQLPAVVNFDLPKDANTYIHRVGRTGRMGATGTVINLGNEHDLRHFKQLLAHENYTLCEGYLYKGKLVDEEKFAAAKQAVTDQPEKSKPKVKKKTKNKYKADLFKKKESVQAPKKHKKKKRKRQQLNKGKHDKKKN</sequence>
<feature type="compositionally biased region" description="Basic residues" evidence="5">
    <location>
        <begin position="409"/>
        <end position="432"/>
    </location>
</feature>
<dbReference type="RefSeq" id="WP_057746305.1">
    <property type="nucleotide sequence ID" value="NZ_AZEF01000053.1"/>
</dbReference>
<dbReference type="GO" id="GO:0016787">
    <property type="term" value="F:hydrolase activity"/>
    <property type="evidence" value="ECO:0007669"/>
    <property type="project" value="UniProtKB-KW"/>
</dbReference>
<dbReference type="GO" id="GO:0005524">
    <property type="term" value="F:ATP binding"/>
    <property type="evidence" value="ECO:0007669"/>
    <property type="project" value="UniProtKB-KW"/>
</dbReference>
<feature type="region of interest" description="Disordered" evidence="5">
    <location>
        <begin position="373"/>
        <end position="432"/>
    </location>
</feature>
<dbReference type="OrthoDB" id="9805696at2"/>
<comment type="caution">
    <text evidence="8">The sequence shown here is derived from an EMBL/GenBank/DDBJ whole genome shotgun (WGS) entry which is preliminary data.</text>
</comment>
<dbReference type="InterPro" id="IPR001650">
    <property type="entry name" value="Helicase_C-like"/>
</dbReference>
<dbReference type="PROSITE" id="PS51194">
    <property type="entry name" value="HELICASE_CTER"/>
    <property type="match status" value="1"/>
</dbReference>
<dbReference type="PATRIC" id="fig|1423731.3.peg.53"/>
<dbReference type="CDD" id="cd00268">
    <property type="entry name" value="DEADc"/>
    <property type="match status" value="1"/>
</dbReference>
<evidence type="ECO:0000313" key="9">
    <source>
        <dbReference type="Proteomes" id="UP000051621"/>
    </source>
</evidence>
<evidence type="ECO:0000256" key="1">
    <source>
        <dbReference type="ARBA" id="ARBA00022741"/>
    </source>
</evidence>
<evidence type="ECO:0000256" key="5">
    <source>
        <dbReference type="SAM" id="MobiDB-lite"/>
    </source>
</evidence>
<evidence type="ECO:0000256" key="2">
    <source>
        <dbReference type="ARBA" id="ARBA00022801"/>
    </source>
</evidence>
<dbReference type="EMBL" id="AZEF01000053">
    <property type="protein sequence ID" value="KRL00273.1"/>
    <property type="molecule type" value="Genomic_DNA"/>
</dbReference>
<evidence type="ECO:0000259" key="6">
    <source>
        <dbReference type="PROSITE" id="PS51192"/>
    </source>
</evidence>
<dbReference type="GO" id="GO:0003724">
    <property type="term" value="F:RNA helicase activity"/>
    <property type="evidence" value="ECO:0007669"/>
    <property type="project" value="TreeGrafter"/>
</dbReference>
<dbReference type="AlphaFoldDB" id="A0A0R1LXW0"/>
<feature type="domain" description="Helicase C-terminal" evidence="7">
    <location>
        <begin position="224"/>
        <end position="365"/>
    </location>
</feature>
<dbReference type="STRING" id="1423731.FC81_GL000050"/>
<feature type="domain" description="Helicase ATP-binding" evidence="6">
    <location>
        <begin position="25"/>
        <end position="194"/>
    </location>
</feature>
<dbReference type="GO" id="GO:0009409">
    <property type="term" value="P:response to cold"/>
    <property type="evidence" value="ECO:0007669"/>
    <property type="project" value="TreeGrafter"/>
</dbReference>
<evidence type="ECO:0000313" key="8">
    <source>
        <dbReference type="EMBL" id="KRL00273.1"/>
    </source>
</evidence>
<dbReference type="GO" id="GO:0033592">
    <property type="term" value="F:RNA strand annealing activity"/>
    <property type="evidence" value="ECO:0007669"/>
    <property type="project" value="TreeGrafter"/>
</dbReference>
<dbReference type="InterPro" id="IPR011545">
    <property type="entry name" value="DEAD/DEAH_box_helicase_dom"/>
</dbReference>
<evidence type="ECO:0000259" key="7">
    <source>
        <dbReference type="PROSITE" id="PS51194"/>
    </source>
</evidence>
<dbReference type="CDD" id="cd18787">
    <property type="entry name" value="SF2_C_DEAD"/>
    <property type="match status" value="1"/>
</dbReference>
<organism evidence="8 9">
    <name type="scientific">Liquorilactobacillus capillatus DSM 19910</name>
    <dbReference type="NCBI Taxonomy" id="1423731"/>
    <lineage>
        <taxon>Bacteria</taxon>
        <taxon>Bacillati</taxon>
        <taxon>Bacillota</taxon>
        <taxon>Bacilli</taxon>
        <taxon>Lactobacillales</taxon>
        <taxon>Lactobacillaceae</taxon>
        <taxon>Liquorilactobacillus</taxon>
    </lineage>
</organism>